<dbReference type="AlphaFoldDB" id="A0A9W6ZG03"/>
<name>A0A9W6ZG03_9STRA</name>
<feature type="compositionally biased region" description="Low complexity" evidence="4">
    <location>
        <begin position="293"/>
        <end position="304"/>
    </location>
</feature>
<reference evidence="5" key="1">
    <citation type="submission" date="2022-07" db="EMBL/GenBank/DDBJ databases">
        <title>Genome analysis of Parmales, a sister group of diatoms, reveals the evolutionary specialization of diatoms from phago-mixotrophs to photoautotrophs.</title>
        <authorList>
            <person name="Ban H."/>
            <person name="Sato S."/>
            <person name="Yoshikawa S."/>
            <person name="Kazumasa Y."/>
            <person name="Nakamura Y."/>
            <person name="Ichinomiya M."/>
            <person name="Saitoh K."/>
            <person name="Sato N."/>
            <person name="Blanc-Mathieu R."/>
            <person name="Endo H."/>
            <person name="Kuwata A."/>
            <person name="Ogata H."/>
        </authorList>
    </citation>
    <scope>NUCLEOTIDE SEQUENCE</scope>
</reference>
<accession>A0A9W6ZG03</accession>
<dbReference type="InterPro" id="IPR036322">
    <property type="entry name" value="WD40_repeat_dom_sf"/>
</dbReference>
<feature type="non-terminal residue" evidence="5">
    <location>
        <position position="370"/>
    </location>
</feature>
<feature type="compositionally biased region" description="Polar residues" evidence="4">
    <location>
        <begin position="248"/>
        <end position="260"/>
    </location>
</feature>
<evidence type="ECO:0000256" key="4">
    <source>
        <dbReference type="SAM" id="MobiDB-lite"/>
    </source>
</evidence>
<dbReference type="InterPro" id="IPR050505">
    <property type="entry name" value="WDR55/POC1"/>
</dbReference>
<dbReference type="SMART" id="SM00320">
    <property type="entry name" value="WD40"/>
    <property type="match status" value="5"/>
</dbReference>
<feature type="region of interest" description="Disordered" evidence="4">
    <location>
        <begin position="345"/>
        <end position="370"/>
    </location>
</feature>
<feature type="repeat" description="WD" evidence="3">
    <location>
        <begin position="117"/>
        <end position="158"/>
    </location>
</feature>
<dbReference type="CDD" id="cd00200">
    <property type="entry name" value="WD40"/>
    <property type="match status" value="1"/>
</dbReference>
<dbReference type="Pfam" id="PF00400">
    <property type="entry name" value="WD40"/>
    <property type="match status" value="6"/>
</dbReference>
<feature type="region of interest" description="Disordered" evidence="4">
    <location>
        <begin position="245"/>
        <end position="332"/>
    </location>
</feature>
<dbReference type="PROSITE" id="PS00678">
    <property type="entry name" value="WD_REPEATS_1"/>
    <property type="match status" value="2"/>
</dbReference>
<dbReference type="PANTHER" id="PTHR44019:SF8">
    <property type="entry name" value="POC1 CENTRIOLAR PROTEIN HOMOLOG"/>
    <property type="match status" value="1"/>
</dbReference>
<evidence type="ECO:0000256" key="3">
    <source>
        <dbReference type="PROSITE-ProRule" id="PRU00221"/>
    </source>
</evidence>
<dbReference type="InterPro" id="IPR019775">
    <property type="entry name" value="WD40_repeat_CS"/>
</dbReference>
<dbReference type="InterPro" id="IPR020472">
    <property type="entry name" value="WD40_PAC1"/>
</dbReference>
<evidence type="ECO:0000256" key="1">
    <source>
        <dbReference type="ARBA" id="ARBA00022574"/>
    </source>
</evidence>
<proteinExistence type="predicted"/>
<dbReference type="InterPro" id="IPR001680">
    <property type="entry name" value="WD40_rpt"/>
</dbReference>
<feature type="repeat" description="WD" evidence="3">
    <location>
        <begin position="159"/>
        <end position="200"/>
    </location>
</feature>
<keyword evidence="1 3" id="KW-0853">WD repeat</keyword>
<feature type="non-terminal residue" evidence="5">
    <location>
        <position position="1"/>
    </location>
</feature>
<feature type="compositionally biased region" description="Polar residues" evidence="4">
    <location>
        <begin position="281"/>
        <end position="292"/>
    </location>
</feature>
<keyword evidence="6" id="KW-1185">Reference proteome</keyword>
<sequence>LQYSPSGHLVASASADRTVRLWLPSAKGESVCIKGHTGGVRSVSFSKDCKRVITASDDKTCKVWSLPSKKFVCSLNGHSNWVRSAKFSPDSRLAVSGGDDKSVRIWDVDRHTQIGSYTDHEAGVNAVAFHPDGTCVAAGSADRTVKLWDLRSNALLQHYPAHGDCVTSVSFHSSGNYALSSGMEGSLKIWDLREGQLLYTLHGHQGAATTSCFAPEGGYFGSGGEDKMVMVWKSSLERIVGGSAVGSGINQGERNVNPSKKQVRMGQPLSYYSPRRKAGPSSANDASVNSTHTSARTALANTTRAGGGTGTPAKGQGSPFRGLLPNQQPATGKEFVLEELTYGDVGDAEDSMGGHSVSLSGSKTPIPKEQ</sequence>
<dbReference type="EMBL" id="BRXZ01000717">
    <property type="protein sequence ID" value="GMH51861.1"/>
    <property type="molecule type" value="Genomic_DNA"/>
</dbReference>
<feature type="repeat" description="WD" evidence="3">
    <location>
        <begin position="201"/>
        <end position="233"/>
    </location>
</feature>
<comment type="caution">
    <text evidence="5">The sequence shown here is derived from an EMBL/GenBank/DDBJ whole genome shotgun (WGS) entry which is preliminary data.</text>
</comment>
<keyword evidence="2" id="KW-0677">Repeat</keyword>
<dbReference type="OrthoDB" id="10264588at2759"/>
<feature type="repeat" description="WD" evidence="3">
    <location>
        <begin position="33"/>
        <end position="74"/>
    </location>
</feature>
<dbReference type="Gene3D" id="2.130.10.10">
    <property type="entry name" value="YVTN repeat-like/Quinoprotein amine dehydrogenase"/>
    <property type="match status" value="3"/>
</dbReference>
<dbReference type="Proteomes" id="UP001165082">
    <property type="component" value="Unassembled WGS sequence"/>
</dbReference>
<evidence type="ECO:0000256" key="2">
    <source>
        <dbReference type="ARBA" id="ARBA00022737"/>
    </source>
</evidence>
<dbReference type="SUPFAM" id="SSF50978">
    <property type="entry name" value="WD40 repeat-like"/>
    <property type="match status" value="1"/>
</dbReference>
<dbReference type="InterPro" id="IPR015943">
    <property type="entry name" value="WD40/YVTN_repeat-like_dom_sf"/>
</dbReference>
<organism evidence="5 6">
    <name type="scientific">Triparma retinervis</name>
    <dbReference type="NCBI Taxonomy" id="2557542"/>
    <lineage>
        <taxon>Eukaryota</taxon>
        <taxon>Sar</taxon>
        <taxon>Stramenopiles</taxon>
        <taxon>Ochrophyta</taxon>
        <taxon>Bolidophyceae</taxon>
        <taxon>Parmales</taxon>
        <taxon>Triparmaceae</taxon>
        <taxon>Triparma</taxon>
    </lineage>
</organism>
<gene>
    <name evidence="5" type="ORF">TrRE_jg2869</name>
</gene>
<evidence type="ECO:0008006" key="7">
    <source>
        <dbReference type="Google" id="ProtNLM"/>
    </source>
</evidence>
<feature type="repeat" description="WD" evidence="3">
    <location>
        <begin position="1"/>
        <end position="22"/>
    </location>
</feature>
<protein>
    <recommendedName>
        <fullName evidence="7">Guanine nucleotide-binding protein subunit beta-like protein</fullName>
    </recommendedName>
</protein>
<dbReference type="PRINTS" id="PR00320">
    <property type="entry name" value="GPROTEINBRPT"/>
</dbReference>
<evidence type="ECO:0000313" key="6">
    <source>
        <dbReference type="Proteomes" id="UP001165082"/>
    </source>
</evidence>
<evidence type="ECO:0000313" key="5">
    <source>
        <dbReference type="EMBL" id="GMH51861.1"/>
    </source>
</evidence>
<feature type="repeat" description="WD" evidence="3">
    <location>
        <begin position="75"/>
        <end position="116"/>
    </location>
</feature>
<dbReference type="PANTHER" id="PTHR44019">
    <property type="entry name" value="WD REPEAT-CONTAINING PROTEIN 55"/>
    <property type="match status" value="1"/>
</dbReference>
<dbReference type="PROSITE" id="PS50294">
    <property type="entry name" value="WD_REPEATS_REGION"/>
    <property type="match status" value="6"/>
</dbReference>
<dbReference type="PROSITE" id="PS50082">
    <property type="entry name" value="WD_REPEATS_2"/>
    <property type="match status" value="6"/>
</dbReference>